<dbReference type="CDD" id="cd09272">
    <property type="entry name" value="RNase_HI_RT_Ty1"/>
    <property type="match status" value="1"/>
</dbReference>
<proteinExistence type="predicted"/>
<organism evidence="1 2">
    <name type="scientific">Lithospermum erythrorhizon</name>
    <name type="common">Purple gromwell</name>
    <name type="synonym">Lithospermum officinale var. erythrorhizon</name>
    <dbReference type="NCBI Taxonomy" id="34254"/>
    <lineage>
        <taxon>Eukaryota</taxon>
        <taxon>Viridiplantae</taxon>
        <taxon>Streptophyta</taxon>
        <taxon>Embryophyta</taxon>
        <taxon>Tracheophyta</taxon>
        <taxon>Spermatophyta</taxon>
        <taxon>Magnoliopsida</taxon>
        <taxon>eudicotyledons</taxon>
        <taxon>Gunneridae</taxon>
        <taxon>Pentapetalae</taxon>
        <taxon>asterids</taxon>
        <taxon>lamiids</taxon>
        <taxon>Boraginales</taxon>
        <taxon>Boraginaceae</taxon>
        <taxon>Boraginoideae</taxon>
        <taxon>Lithospermeae</taxon>
        <taxon>Lithospermum</taxon>
    </lineage>
</organism>
<accession>A0AAV3QV86</accession>
<evidence type="ECO:0000313" key="1">
    <source>
        <dbReference type="EMBL" id="GAA0166805.1"/>
    </source>
</evidence>
<dbReference type="EMBL" id="BAABME010022877">
    <property type="protein sequence ID" value="GAA0166805.1"/>
    <property type="molecule type" value="Genomic_DNA"/>
</dbReference>
<dbReference type="AlphaFoldDB" id="A0AAV3QV86"/>
<name>A0AAV3QV86_LITER</name>
<dbReference type="PANTHER" id="PTHR11439">
    <property type="entry name" value="GAG-POL-RELATED RETROTRANSPOSON"/>
    <property type="match status" value="1"/>
</dbReference>
<keyword evidence="2" id="KW-1185">Reference proteome</keyword>
<protein>
    <submittedName>
        <fullName evidence="1">Uncharacterized protein</fullName>
    </submittedName>
</protein>
<dbReference type="PANTHER" id="PTHR11439:SF440">
    <property type="entry name" value="INTEGRASE CATALYTIC DOMAIN-CONTAINING PROTEIN"/>
    <property type="match status" value="1"/>
</dbReference>
<sequence length="133" mass="15502">MHNPCQGHLDAVYRILKYLMQAPDKGLFFKKLEDRTVKVFTYTDWTGSIYDRKSTSGYCTLVWGNLVTWRSKKQNVVARSVEAEYRAMAHGVCEVIWVKRLFEKLDMKFDGPIQLYCDNQSAISIAHNHVQHD</sequence>
<evidence type="ECO:0000313" key="2">
    <source>
        <dbReference type="Proteomes" id="UP001454036"/>
    </source>
</evidence>
<gene>
    <name evidence="1" type="ORF">LIER_40258</name>
</gene>
<dbReference type="Proteomes" id="UP001454036">
    <property type="component" value="Unassembled WGS sequence"/>
</dbReference>
<comment type="caution">
    <text evidence="1">The sequence shown here is derived from an EMBL/GenBank/DDBJ whole genome shotgun (WGS) entry which is preliminary data.</text>
</comment>
<reference evidence="1 2" key="1">
    <citation type="submission" date="2024-01" db="EMBL/GenBank/DDBJ databases">
        <title>The complete chloroplast genome sequence of Lithospermum erythrorhizon: insights into the phylogenetic relationship among Boraginaceae species and the maternal lineages of purple gromwells.</title>
        <authorList>
            <person name="Okada T."/>
            <person name="Watanabe K."/>
        </authorList>
    </citation>
    <scope>NUCLEOTIDE SEQUENCE [LARGE SCALE GENOMIC DNA]</scope>
</reference>